<dbReference type="PRINTS" id="PR00046">
    <property type="entry name" value="SIGMA70FCT"/>
</dbReference>
<dbReference type="GO" id="GO:0006352">
    <property type="term" value="P:DNA-templated transcription initiation"/>
    <property type="evidence" value="ECO:0007669"/>
    <property type="project" value="InterPro"/>
</dbReference>
<dbReference type="InterPro" id="IPR007624">
    <property type="entry name" value="RNA_pol_sigma70_r3"/>
</dbReference>
<organism evidence="9 10">
    <name type="scientific">Candidatus Aeolococcus gillhamiae</name>
    <dbReference type="NCBI Taxonomy" id="3127015"/>
    <lineage>
        <taxon>Bacteria</taxon>
        <taxon>Bacillati</taxon>
        <taxon>Candidatus Dormiibacterota</taxon>
        <taxon>Candidatus Dormibacteria</taxon>
        <taxon>Candidatus Aeolococcales</taxon>
        <taxon>Candidatus Aeolococcaceae</taxon>
        <taxon>Candidatus Aeolococcus</taxon>
    </lineage>
</organism>
<dbReference type="Pfam" id="PF04545">
    <property type="entry name" value="Sigma70_r4"/>
    <property type="match status" value="1"/>
</dbReference>
<evidence type="ECO:0000256" key="3">
    <source>
        <dbReference type="ARBA" id="ARBA00023125"/>
    </source>
</evidence>
<dbReference type="InterPro" id="IPR013324">
    <property type="entry name" value="RNA_pol_sigma_r3/r4-like"/>
</dbReference>
<keyword evidence="2 5" id="KW-0731">Sigma factor</keyword>
<dbReference type="SUPFAM" id="SSF88659">
    <property type="entry name" value="Sigma3 and sigma4 domains of RNA polymerase sigma factors"/>
    <property type="match status" value="2"/>
</dbReference>
<dbReference type="Gene3D" id="1.10.601.10">
    <property type="entry name" value="RNA Polymerase Primary Sigma Factor"/>
    <property type="match status" value="1"/>
</dbReference>
<dbReference type="NCBIfam" id="TIGR02937">
    <property type="entry name" value="sigma70-ECF"/>
    <property type="match status" value="1"/>
</dbReference>
<dbReference type="Gene3D" id="1.10.10.10">
    <property type="entry name" value="Winged helix-like DNA-binding domain superfamily/Winged helix DNA-binding domain"/>
    <property type="match status" value="2"/>
</dbReference>
<evidence type="ECO:0000256" key="2">
    <source>
        <dbReference type="ARBA" id="ARBA00023082"/>
    </source>
</evidence>
<dbReference type="InterPro" id="IPR013325">
    <property type="entry name" value="RNA_pol_sigma_r2"/>
</dbReference>
<dbReference type="PANTHER" id="PTHR30603">
    <property type="entry name" value="RNA POLYMERASE SIGMA FACTOR RPO"/>
    <property type="match status" value="1"/>
</dbReference>
<feature type="region of interest" description="Disordered" evidence="6">
    <location>
        <begin position="103"/>
        <end position="125"/>
    </location>
</feature>
<dbReference type="EMBL" id="QHBU01000027">
    <property type="protein sequence ID" value="PZR83708.1"/>
    <property type="molecule type" value="Genomic_DNA"/>
</dbReference>
<dbReference type="SUPFAM" id="SSF88946">
    <property type="entry name" value="Sigma2 domain of RNA polymerase sigma factors"/>
    <property type="match status" value="1"/>
</dbReference>
<dbReference type="InterPro" id="IPR014284">
    <property type="entry name" value="RNA_pol_sigma-70_dom"/>
</dbReference>
<dbReference type="InterPro" id="IPR036388">
    <property type="entry name" value="WH-like_DNA-bd_sf"/>
</dbReference>
<dbReference type="PANTHER" id="PTHR30603:SF47">
    <property type="entry name" value="RNA POLYMERASE SIGMA FACTOR SIGD, CHLOROPLASTIC"/>
    <property type="match status" value="1"/>
</dbReference>
<dbReference type="GO" id="GO:0003677">
    <property type="term" value="F:DNA binding"/>
    <property type="evidence" value="ECO:0007669"/>
    <property type="project" value="UniProtKB-KW"/>
</dbReference>
<evidence type="ECO:0000256" key="6">
    <source>
        <dbReference type="SAM" id="MobiDB-lite"/>
    </source>
</evidence>
<dbReference type="CDD" id="cd06171">
    <property type="entry name" value="Sigma70_r4"/>
    <property type="match status" value="1"/>
</dbReference>
<dbReference type="GO" id="GO:0016987">
    <property type="term" value="F:sigma factor activity"/>
    <property type="evidence" value="ECO:0007669"/>
    <property type="project" value="UniProtKB-KW"/>
</dbReference>
<proteinExistence type="inferred from homology"/>
<gene>
    <name evidence="9" type="ORF">DLM65_01305</name>
</gene>
<evidence type="ECO:0000259" key="7">
    <source>
        <dbReference type="PROSITE" id="PS00715"/>
    </source>
</evidence>
<evidence type="ECO:0000256" key="5">
    <source>
        <dbReference type="RuleBase" id="RU362124"/>
    </source>
</evidence>
<keyword evidence="3 5" id="KW-0238">DNA-binding</keyword>
<comment type="caution">
    <text evidence="9">The sequence shown here is derived from an EMBL/GenBank/DDBJ whole genome shotgun (WGS) entry which is preliminary data.</text>
</comment>
<feature type="domain" description="RNA polymerase sigma-70" evidence="8">
    <location>
        <begin position="170"/>
        <end position="196"/>
    </location>
</feature>
<evidence type="ECO:0000259" key="8">
    <source>
        <dbReference type="PROSITE" id="PS00716"/>
    </source>
</evidence>
<reference evidence="9 10" key="1">
    <citation type="journal article" date="2017" name="Nature">
        <title>Atmospheric trace gases support primary production in Antarctic desert surface soil.</title>
        <authorList>
            <person name="Ji M."/>
            <person name="Greening C."/>
            <person name="Vanwonterghem I."/>
            <person name="Carere C.R."/>
            <person name="Bay S.K."/>
            <person name="Steen J.A."/>
            <person name="Montgomery K."/>
            <person name="Lines T."/>
            <person name="Beardall J."/>
            <person name="van Dorst J."/>
            <person name="Snape I."/>
            <person name="Stott M.B."/>
            <person name="Hugenholtz P."/>
            <person name="Ferrari B.C."/>
        </authorList>
    </citation>
    <scope>NUCLEOTIDE SEQUENCE [LARGE SCALE GENOMIC DNA]</scope>
    <source>
        <strain evidence="9">RRmetagenome_bin12</strain>
    </source>
</reference>
<dbReference type="InterPro" id="IPR007630">
    <property type="entry name" value="RNA_pol_sigma70_r4"/>
</dbReference>
<keyword evidence="1 5" id="KW-0805">Transcription regulation</keyword>
<dbReference type="InterPro" id="IPR050239">
    <property type="entry name" value="Sigma-70_RNA_pol_init_factors"/>
</dbReference>
<name>A0A2W6AEM4_9BACT</name>
<dbReference type="Proteomes" id="UP000248724">
    <property type="component" value="Unassembled WGS sequence"/>
</dbReference>
<protein>
    <recommendedName>
        <fullName evidence="5">RNA polymerase sigma factor</fullName>
    </recommendedName>
</protein>
<dbReference type="PROSITE" id="PS00716">
    <property type="entry name" value="SIGMA70_2"/>
    <property type="match status" value="1"/>
</dbReference>
<sequence>LDLIQEGNFGLMHAVERFDPCRGFRFSTYATWWIRQTITRGIANTSRAIRLPVHAGDQLLAIRMATSSLEVQLGRPPRPVEVCEALGLTAKKVDELTPYLSEPVSLSERPGEGDTELGDLVEDTSTPRPDQVVFSEMLPAQVTELLANLEPRERDVLCLRYGLDRGRPRTLDEVGEQFGLTREGVRQLEVKAIAKLRRSTRRAARDLLSA</sequence>
<feature type="compositionally biased region" description="Acidic residues" evidence="6">
    <location>
        <begin position="113"/>
        <end position="122"/>
    </location>
</feature>
<feature type="non-terminal residue" evidence="9">
    <location>
        <position position="1"/>
    </location>
</feature>
<evidence type="ECO:0000313" key="10">
    <source>
        <dbReference type="Proteomes" id="UP000248724"/>
    </source>
</evidence>
<dbReference type="AlphaFoldDB" id="A0A2W6AEM4"/>
<evidence type="ECO:0000313" key="9">
    <source>
        <dbReference type="EMBL" id="PZR83708.1"/>
    </source>
</evidence>
<dbReference type="Pfam" id="PF04542">
    <property type="entry name" value="Sigma70_r2"/>
    <property type="match status" value="1"/>
</dbReference>
<accession>A0A2W6AEM4</accession>
<evidence type="ECO:0000256" key="1">
    <source>
        <dbReference type="ARBA" id="ARBA00023015"/>
    </source>
</evidence>
<dbReference type="InterPro" id="IPR007627">
    <property type="entry name" value="RNA_pol_sigma70_r2"/>
</dbReference>
<comment type="similarity">
    <text evidence="5">Belongs to the sigma-70 factor family.</text>
</comment>
<dbReference type="PROSITE" id="PS00715">
    <property type="entry name" value="SIGMA70_1"/>
    <property type="match status" value="1"/>
</dbReference>
<comment type="function">
    <text evidence="5">Sigma factors are initiation factors that promote the attachment of RNA polymerase to specific initiation sites and are then released.</text>
</comment>
<evidence type="ECO:0000256" key="4">
    <source>
        <dbReference type="ARBA" id="ARBA00023163"/>
    </source>
</evidence>
<keyword evidence="4 5" id="KW-0804">Transcription</keyword>
<dbReference type="InterPro" id="IPR000943">
    <property type="entry name" value="RNA_pol_sigma70"/>
</dbReference>
<feature type="domain" description="RNA polymerase sigma-70" evidence="7">
    <location>
        <begin position="2"/>
        <end position="15"/>
    </location>
</feature>
<dbReference type="Pfam" id="PF04539">
    <property type="entry name" value="Sigma70_r3"/>
    <property type="match status" value="1"/>
</dbReference>